<keyword evidence="5" id="KW-0503">Monooxygenase</keyword>
<dbReference type="InterPro" id="IPR003953">
    <property type="entry name" value="FAD-dep_OxRdtase_2_FAD-bd"/>
</dbReference>
<organism evidence="5 6">
    <name type="scientific">Paenarthrobacter aromaticivorans</name>
    <dbReference type="NCBI Taxonomy" id="2849150"/>
    <lineage>
        <taxon>Bacteria</taxon>
        <taxon>Bacillati</taxon>
        <taxon>Actinomycetota</taxon>
        <taxon>Actinomycetes</taxon>
        <taxon>Micrococcales</taxon>
        <taxon>Micrococcaceae</taxon>
        <taxon>Paenarthrobacter</taxon>
    </lineage>
</organism>
<evidence type="ECO:0000313" key="5">
    <source>
        <dbReference type="EMBL" id="MBU8865631.1"/>
    </source>
</evidence>
<dbReference type="InterPro" id="IPR002938">
    <property type="entry name" value="FAD-bd"/>
</dbReference>
<protein>
    <submittedName>
        <fullName evidence="5">FAD-dependent monooxygenase</fullName>
    </submittedName>
</protein>
<feature type="domain" description="FAD-binding" evidence="4">
    <location>
        <begin position="296"/>
        <end position="379"/>
    </location>
</feature>
<dbReference type="Pfam" id="PF00890">
    <property type="entry name" value="FAD_binding_2"/>
    <property type="match status" value="1"/>
</dbReference>
<dbReference type="EMBL" id="JAHOPC010000002">
    <property type="protein sequence ID" value="MBU8865631.1"/>
    <property type="molecule type" value="Genomic_DNA"/>
</dbReference>
<keyword evidence="6" id="KW-1185">Reference proteome</keyword>
<dbReference type="PANTHER" id="PTHR43422:SF3">
    <property type="entry name" value="THIAMINE THIAZOLE SYNTHASE"/>
    <property type="match status" value="1"/>
</dbReference>
<dbReference type="PANTHER" id="PTHR43422">
    <property type="entry name" value="THIAMINE THIAZOLE SYNTHASE"/>
    <property type="match status" value="1"/>
</dbReference>
<evidence type="ECO:0000313" key="6">
    <source>
        <dbReference type="Proteomes" id="UP000824166"/>
    </source>
</evidence>
<evidence type="ECO:0000256" key="1">
    <source>
        <dbReference type="ARBA" id="ARBA00022630"/>
    </source>
</evidence>
<dbReference type="RefSeq" id="WP_216923370.1">
    <property type="nucleotide sequence ID" value="NZ_JAHOPC010000002.1"/>
</dbReference>
<dbReference type="GO" id="GO:0004497">
    <property type="term" value="F:monooxygenase activity"/>
    <property type="evidence" value="ECO:0007669"/>
    <property type="project" value="UniProtKB-KW"/>
</dbReference>
<evidence type="ECO:0000259" key="4">
    <source>
        <dbReference type="Pfam" id="PF01494"/>
    </source>
</evidence>
<keyword evidence="2" id="KW-0560">Oxidoreductase</keyword>
<evidence type="ECO:0000256" key="2">
    <source>
        <dbReference type="ARBA" id="ARBA00023002"/>
    </source>
</evidence>
<feature type="domain" description="FAD-dependent oxidoreductase 2 FAD-binding" evidence="3">
    <location>
        <begin position="116"/>
        <end position="189"/>
    </location>
</feature>
<dbReference type="Pfam" id="PF01494">
    <property type="entry name" value="FAD_binding_3"/>
    <property type="match status" value="1"/>
</dbReference>
<accession>A0ABS6I1K8</accession>
<dbReference type="Proteomes" id="UP000824166">
    <property type="component" value="Unassembled WGS sequence"/>
</dbReference>
<proteinExistence type="predicted"/>
<name>A0ABS6I1K8_9MICC</name>
<keyword evidence="1" id="KW-0285">Flavoprotein</keyword>
<evidence type="ECO:0000259" key="3">
    <source>
        <dbReference type="Pfam" id="PF00890"/>
    </source>
</evidence>
<sequence>MTSDQNVSTRGLGTAVVIGASIAGSSAAAALSTRFGEVIVIDRDTLPAEATKRRGVPHSGQFHILSAGGRLDLEAIFPGLTDDLTAVGVPYADPTAVFRYGSKFGWFPRHSSDMRILLGTRRYLEWYLRGRAAKLGNVTYIQRTPAKGLIIEDGRAVGVEVEDLDTKELRVIRADLFVDASGRPSIAPEWFAEAGYAKPVETVINARWGYATTYVRVPEGFDPGWTALYVGPTVSGEGYAATRGASMWRQEDNLMVVTAQGCAGDLPPSDVEGFLDFISSFGSSEFRDLIEQYGRVSGIEAWQNTSNRLRDWSNLKERPENFVVVGDAAAAFNPIYGQGMTVAARGARTLDSSLTGFLQDSAPESGLDGFAERFQKDLQAVIEPSWMFSTTSDYGIPGVEINGVTQESSKSPESEYADRVIALATEDESISLKFMETINMVRSTEWLGDEALRDRVLGDWDRLGSLRRSDVSTNV</sequence>
<reference evidence="5 6" key="1">
    <citation type="submission" date="2021-06" db="EMBL/GenBank/DDBJ databases">
        <authorList>
            <person name="Jeong J.W."/>
        </authorList>
    </citation>
    <scope>NUCLEOTIDE SEQUENCE [LARGE SCALE GENOMIC DNA]</scope>
    <source>
        <strain evidence="5 6">MMS21-TAE1-1</strain>
    </source>
</reference>
<gene>
    <name evidence="5" type="ORF">KSW38_04925</name>
</gene>
<comment type="caution">
    <text evidence="5">The sequence shown here is derived from an EMBL/GenBank/DDBJ whole genome shotgun (WGS) entry which is preliminary data.</text>
</comment>